<name>A0A392RQF4_9FABA</name>
<dbReference type="Proteomes" id="UP000265520">
    <property type="component" value="Unassembled WGS sequence"/>
</dbReference>
<organism evidence="1 2">
    <name type="scientific">Trifolium medium</name>
    <dbReference type="NCBI Taxonomy" id="97028"/>
    <lineage>
        <taxon>Eukaryota</taxon>
        <taxon>Viridiplantae</taxon>
        <taxon>Streptophyta</taxon>
        <taxon>Embryophyta</taxon>
        <taxon>Tracheophyta</taxon>
        <taxon>Spermatophyta</taxon>
        <taxon>Magnoliopsida</taxon>
        <taxon>eudicotyledons</taxon>
        <taxon>Gunneridae</taxon>
        <taxon>Pentapetalae</taxon>
        <taxon>rosids</taxon>
        <taxon>fabids</taxon>
        <taxon>Fabales</taxon>
        <taxon>Fabaceae</taxon>
        <taxon>Papilionoideae</taxon>
        <taxon>50 kb inversion clade</taxon>
        <taxon>NPAAA clade</taxon>
        <taxon>Hologalegina</taxon>
        <taxon>IRL clade</taxon>
        <taxon>Trifolieae</taxon>
        <taxon>Trifolium</taxon>
    </lineage>
</organism>
<keyword evidence="2" id="KW-1185">Reference proteome</keyword>
<sequence length="98" mass="11212">MRNLARHGEVKKTHDYDVRIHGLMMQDQFFIQSDGTSGSSSKLRNLASETDFSLYRLDLLRHAQLCRTNIAPRATTVAPRAGHSTKIHNFILDLRYAQ</sequence>
<reference evidence="1 2" key="1">
    <citation type="journal article" date="2018" name="Front. Plant Sci.">
        <title>Red Clover (Trifolium pratense) and Zigzag Clover (T. medium) - A Picture of Genomic Similarities and Differences.</title>
        <authorList>
            <person name="Dluhosova J."/>
            <person name="Istvanek J."/>
            <person name="Nedelnik J."/>
            <person name="Repkova J."/>
        </authorList>
    </citation>
    <scope>NUCLEOTIDE SEQUENCE [LARGE SCALE GENOMIC DNA]</scope>
    <source>
        <strain evidence="2">cv. 10/8</strain>
        <tissue evidence="1">Leaf</tissue>
    </source>
</reference>
<dbReference type="AlphaFoldDB" id="A0A392RQF4"/>
<dbReference type="EMBL" id="LXQA010260797">
    <property type="protein sequence ID" value="MCI38861.1"/>
    <property type="molecule type" value="Genomic_DNA"/>
</dbReference>
<evidence type="ECO:0000313" key="1">
    <source>
        <dbReference type="EMBL" id="MCI38861.1"/>
    </source>
</evidence>
<comment type="caution">
    <text evidence="1">The sequence shown here is derived from an EMBL/GenBank/DDBJ whole genome shotgun (WGS) entry which is preliminary data.</text>
</comment>
<proteinExistence type="predicted"/>
<accession>A0A392RQF4</accession>
<protein>
    <submittedName>
        <fullName evidence="1">Uncharacterized protein</fullName>
    </submittedName>
</protein>
<evidence type="ECO:0000313" key="2">
    <source>
        <dbReference type="Proteomes" id="UP000265520"/>
    </source>
</evidence>